<dbReference type="RefSeq" id="WP_050431802.1">
    <property type="nucleotide sequence ID" value="NZ_CP012159.1"/>
</dbReference>
<gene>
    <name evidence="1" type="ORF">CMC5_039210</name>
</gene>
<accession>A0A0K1EFW9</accession>
<proteinExistence type="predicted"/>
<dbReference type="OrthoDB" id="5512532at2"/>
<dbReference type="EMBL" id="CP012159">
    <property type="protein sequence ID" value="AKT39770.1"/>
    <property type="molecule type" value="Genomic_DNA"/>
</dbReference>
<dbReference type="Proteomes" id="UP000067626">
    <property type="component" value="Chromosome"/>
</dbReference>
<name>A0A0K1EFW9_CHOCO</name>
<dbReference type="KEGG" id="ccro:CMC5_039210"/>
<evidence type="ECO:0000313" key="2">
    <source>
        <dbReference type="Proteomes" id="UP000067626"/>
    </source>
</evidence>
<reference evidence="1 2" key="1">
    <citation type="submission" date="2015-07" db="EMBL/GenBank/DDBJ databases">
        <title>Genome analysis of myxobacterium Chondromyces crocatus Cm c5 reveals a high potential for natural compound synthesis and the genetic basis for the loss of fruiting body formation.</title>
        <authorList>
            <person name="Zaburannyi N."/>
            <person name="Bunk B."/>
            <person name="Maier J."/>
            <person name="Overmann J."/>
            <person name="Mueller R."/>
        </authorList>
    </citation>
    <scope>NUCLEOTIDE SEQUENCE [LARGE SCALE GENOMIC DNA]</scope>
    <source>
        <strain evidence="1 2">Cm c5</strain>
    </source>
</reference>
<evidence type="ECO:0000313" key="1">
    <source>
        <dbReference type="EMBL" id="AKT39770.1"/>
    </source>
</evidence>
<sequence length="125" mass="13901">MARKSPISIVKEKFGEKSKLVEALKQLTGDALWLDRTNADRGGAKSLEHVSNAKLLRLHATFSEVKEKFGSRAKLVDAILETEKRAKDAGYRKRLEAWPVPRLYDHYKSAAKRAKAAAAKTPAQA</sequence>
<protein>
    <submittedName>
        <fullName evidence="1">Uncharacterized protein</fullName>
    </submittedName>
</protein>
<dbReference type="AlphaFoldDB" id="A0A0K1EFW9"/>
<keyword evidence="2" id="KW-1185">Reference proteome</keyword>
<organism evidence="1 2">
    <name type="scientific">Chondromyces crocatus</name>
    <dbReference type="NCBI Taxonomy" id="52"/>
    <lineage>
        <taxon>Bacteria</taxon>
        <taxon>Pseudomonadati</taxon>
        <taxon>Myxococcota</taxon>
        <taxon>Polyangia</taxon>
        <taxon>Polyangiales</taxon>
        <taxon>Polyangiaceae</taxon>
        <taxon>Chondromyces</taxon>
    </lineage>
</organism>